<dbReference type="PROSITE" id="PS50113">
    <property type="entry name" value="PAC"/>
    <property type="match status" value="2"/>
</dbReference>
<accession>A0ABV4HNW0</accession>
<dbReference type="InterPro" id="IPR000160">
    <property type="entry name" value="GGDEF_dom"/>
</dbReference>
<dbReference type="InterPro" id="IPR011006">
    <property type="entry name" value="CheY-like_superfamily"/>
</dbReference>
<feature type="domain" description="PAC" evidence="4">
    <location>
        <begin position="209"/>
        <end position="259"/>
    </location>
</feature>
<feature type="domain" description="PAS" evidence="3">
    <location>
        <begin position="384"/>
        <end position="454"/>
    </location>
</feature>
<dbReference type="Gene3D" id="3.40.50.2300">
    <property type="match status" value="1"/>
</dbReference>
<sequence length="805" mass="89541">MKPAQTLLLVEDTRGDALLYAALLERATNTPRRVDLASTLAGASHMLAGSHYDAVLLDLGLPDCHGLQGVENIVARHPDLPVIVLTGRDDLAIGERAIAAGAQDYLHKSEVKADTLERALRYACARQRLDNDARQARQELQALFDRNPLPVLVYDEESLAFVAVNDAALVFYGYDRPAFLARTALDIRPAQERADFIAILESQRHDGFNGRDWRHVLADGRTVPVRVHSEPILFHGRRCRIAIVHDVTEQRQAQQRLEESERRYRDVFEQSLGCICTHDLDGVLLALNPAAAEALGRDASRMIGHPLSDFLPPAAHDDFRGYLARIRERGEDRGLITPLHHSGQVRTWMYHNRLYRRAGQATIVLGYAQDVTDQRRTEKQLRTKSAELEAVNDSAPMGLFRTDAAGRCTYVNRTYEQISSLPQAQALGDGWTQALHPGDRERTMAEWAHAVARREERFIGEQRFLHADGRVVLCRMHAAPMMVDGELTGFVGTVQDVTSERNAQAARRRGDRRLATLADALPLLLMFLDRQGRVEFVNRGWSQELGRPQEQMIGKPIVDLVQQPATPYFVEGVARAMAGKEHNIEFEDPHGAILRTWHAIFIPQHDHGGRVDGIHVMLRDVTLDRTRQRELADRAERDALTGLLNRSGFEAHGQYHWQLAADLHHAIGVFFIDLDGFKTINDELGHAAGDDLLRDISVGLSETLRADDVVGRMGGDEFAVIALHVTDDDGARSVANKIIEAIEAASARHFPGAREPVSCSVGYHVVDTAAVSLGEALKRADEALYVAKRGGKRRATGWPGGRHLA</sequence>
<keyword evidence="7" id="KW-1185">Reference proteome</keyword>
<dbReference type="PROSITE" id="PS50110">
    <property type="entry name" value="RESPONSE_REGULATORY"/>
    <property type="match status" value="1"/>
</dbReference>
<dbReference type="EMBL" id="JBFWIC010000007">
    <property type="protein sequence ID" value="MEZ0474412.1"/>
    <property type="molecule type" value="Genomic_DNA"/>
</dbReference>
<name>A0ABV4HNW0_9GAMM</name>
<feature type="domain" description="Response regulatory" evidence="2">
    <location>
        <begin position="6"/>
        <end position="123"/>
    </location>
</feature>
<dbReference type="Pfam" id="PF13426">
    <property type="entry name" value="PAS_9"/>
    <property type="match status" value="1"/>
</dbReference>
<dbReference type="PROSITE" id="PS50112">
    <property type="entry name" value="PAS"/>
    <property type="match status" value="4"/>
</dbReference>
<reference evidence="6 7" key="1">
    <citation type="submission" date="2024-07" db="EMBL/GenBank/DDBJ databases">
        <title>Luteimonas salilacus sp. nov., isolated from the shore soil of Salt Lake in Tibet of China.</title>
        <authorList>
            <person name="Zhang X."/>
            <person name="Li A."/>
        </authorList>
    </citation>
    <scope>NUCLEOTIDE SEQUENCE [LARGE SCALE GENOMIC DNA]</scope>
    <source>
        <strain evidence="6 7">B3-2-R+30</strain>
    </source>
</reference>
<dbReference type="SMART" id="SM00267">
    <property type="entry name" value="GGDEF"/>
    <property type="match status" value="1"/>
</dbReference>
<feature type="domain" description="PAS" evidence="3">
    <location>
        <begin position="260"/>
        <end position="330"/>
    </location>
</feature>
<dbReference type="SMART" id="SM00091">
    <property type="entry name" value="PAS"/>
    <property type="match status" value="4"/>
</dbReference>
<dbReference type="Gene3D" id="3.30.70.270">
    <property type="match status" value="1"/>
</dbReference>
<dbReference type="InterPro" id="IPR029787">
    <property type="entry name" value="Nucleotide_cyclase"/>
</dbReference>
<feature type="domain" description="PAC" evidence="4">
    <location>
        <begin position="458"/>
        <end position="509"/>
    </location>
</feature>
<dbReference type="Gene3D" id="3.30.450.20">
    <property type="entry name" value="PAS domain"/>
    <property type="match status" value="4"/>
</dbReference>
<dbReference type="SUPFAM" id="SSF55785">
    <property type="entry name" value="PYP-like sensor domain (PAS domain)"/>
    <property type="match status" value="4"/>
</dbReference>
<organism evidence="6 7">
    <name type="scientific">Luteimonas salinilitoris</name>
    <dbReference type="NCBI Taxonomy" id="3237697"/>
    <lineage>
        <taxon>Bacteria</taxon>
        <taxon>Pseudomonadati</taxon>
        <taxon>Pseudomonadota</taxon>
        <taxon>Gammaproteobacteria</taxon>
        <taxon>Lysobacterales</taxon>
        <taxon>Lysobacteraceae</taxon>
        <taxon>Luteimonas</taxon>
    </lineage>
</organism>
<dbReference type="CDD" id="cd00156">
    <property type="entry name" value="REC"/>
    <property type="match status" value="1"/>
</dbReference>
<dbReference type="CDD" id="cd00130">
    <property type="entry name" value="PAS"/>
    <property type="match status" value="4"/>
</dbReference>
<dbReference type="PANTHER" id="PTHR44757">
    <property type="entry name" value="DIGUANYLATE CYCLASE DGCP"/>
    <property type="match status" value="1"/>
</dbReference>
<evidence type="ECO:0000259" key="3">
    <source>
        <dbReference type="PROSITE" id="PS50112"/>
    </source>
</evidence>
<dbReference type="RefSeq" id="WP_370563572.1">
    <property type="nucleotide sequence ID" value="NZ_JBFWIB010000004.1"/>
</dbReference>
<dbReference type="PROSITE" id="PS50887">
    <property type="entry name" value="GGDEF"/>
    <property type="match status" value="1"/>
</dbReference>
<dbReference type="CDD" id="cd01949">
    <property type="entry name" value="GGDEF"/>
    <property type="match status" value="1"/>
</dbReference>
<dbReference type="SMART" id="SM00086">
    <property type="entry name" value="PAC"/>
    <property type="match status" value="3"/>
</dbReference>
<dbReference type="NCBIfam" id="TIGR00229">
    <property type="entry name" value="sensory_box"/>
    <property type="match status" value="3"/>
</dbReference>
<dbReference type="SUPFAM" id="SSF55073">
    <property type="entry name" value="Nucleotide cyclase"/>
    <property type="match status" value="1"/>
</dbReference>
<proteinExistence type="predicted"/>
<dbReference type="SMART" id="SM00448">
    <property type="entry name" value="REC"/>
    <property type="match status" value="1"/>
</dbReference>
<dbReference type="InterPro" id="IPR000014">
    <property type="entry name" value="PAS"/>
</dbReference>
<feature type="domain" description="GGDEF" evidence="5">
    <location>
        <begin position="665"/>
        <end position="800"/>
    </location>
</feature>
<dbReference type="PANTHER" id="PTHR44757:SF2">
    <property type="entry name" value="BIOFILM ARCHITECTURE MAINTENANCE PROTEIN MBAA"/>
    <property type="match status" value="1"/>
</dbReference>
<dbReference type="Pfam" id="PF00072">
    <property type="entry name" value="Response_reg"/>
    <property type="match status" value="1"/>
</dbReference>
<dbReference type="InterPro" id="IPR035965">
    <property type="entry name" value="PAS-like_dom_sf"/>
</dbReference>
<feature type="modified residue" description="4-aspartylphosphate" evidence="1">
    <location>
        <position position="58"/>
    </location>
</feature>
<evidence type="ECO:0000259" key="4">
    <source>
        <dbReference type="PROSITE" id="PS50113"/>
    </source>
</evidence>
<keyword evidence="1" id="KW-0597">Phosphoprotein</keyword>
<dbReference type="InterPro" id="IPR000700">
    <property type="entry name" value="PAS-assoc_C"/>
</dbReference>
<feature type="domain" description="PAS" evidence="3">
    <location>
        <begin position="136"/>
        <end position="185"/>
    </location>
</feature>
<dbReference type="InterPro" id="IPR001789">
    <property type="entry name" value="Sig_transdc_resp-reg_receiver"/>
</dbReference>
<dbReference type="InterPro" id="IPR001610">
    <property type="entry name" value="PAC"/>
</dbReference>
<evidence type="ECO:0000259" key="5">
    <source>
        <dbReference type="PROSITE" id="PS50887"/>
    </source>
</evidence>
<dbReference type="SUPFAM" id="SSF52172">
    <property type="entry name" value="CheY-like"/>
    <property type="match status" value="1"/>
</dbReference>
<dbReference type="InterPro" id="IPR052155">
    <property type="entry name" value="Biofilm_reg_signaling"/>
</dbReference>
<dbReference type="Proteomes" id="UP001566331">
    <property type="component" value="Unassembled WGS sequence"/>
</dbReference>
<evidence type="ECO:0000313" key="7">
    <source>
        <dbReference type="Proteomes" id="UP001566331"/>
    </source>
</evidence>
<dbReference type="InterPro" id="IPR013656">
    <property type="entry name" value="PAS_4"/>
</dbReference>
<dbReference type="InterPro" id="IPR043128">
    <property type="entry name" value="Rev_trsase/Diguanyl_cyclase"/>
</dbReference>
<comment type="caution">
    <text evidence="6">The sequence shown here is derived from an EMBL/GenBank/DDBJ whole genome shotgun (WGS) entry which is preliminary data.</text>
</comment>
<evidence type="ECO:0000259" key="2">
    <source>
        <dbReference type="PROSITE" id="PS50110"/>
    </source>
</evidence>
<dbReference type="Pfam" id="PF08448">
    <property type="entry name" value="PAS_4"/>
    <property type="match status" value="3"/>
</dbReference>
<evidence type="ECO:0000256" key="1">
    <source>
        <dbReference type="PROSITE-ProRule" id="PRU00169"/>
    </source>
</evidence>
<dbReference type="Pfam" id="PF00990">
    <property type="entry name" value="GGDEF"/>
    <property type="match status" value="1"/>
</dbReference>
<gene>
    <name evidence="6" type="ORF">AB6713_07250</name>
</gene>
<feature type="domain" description="PAS" evidence="3">
    <location>
        <begin position="510"/>
        <end position="580"/>
    </location>
</feature>
<dbReference type="NCBIfam" id="TIGR00254">
    <property type="entry name" value="GGDEF"/>
    <property type="match status" value="1"/>
</dbReference>
<evidence type="ECO:0000313" key="6">
    <source>
        <dbReference type="EMBL" id="MEZ0474412.1"/>
    </source>
</evidence>
<protein>
    <submittedName>
        <fullName evidence="6">PAS domain S-box protein</fullName>
    </submittedName>
</protein>